<dbReference type="Pfam" id="PF01551">
    <property type="entry name" value="Peptidase_M23"/>
    <property type="match status" value="1"/>
</dbReference>
<dbReference type="EMBL" id="JYJA01000041">
    <property type="protein sequence ID" value="KJL39901.1"/>
    <property type="molecule type" value="Genomic_DNA"/>
</dbReference>
<gene>
    <name evidence="3" type="ORF">RS82_04114</name>
</gene>
<name>A0A0M2H0J7_MICTR</name>
<dbReference type="Pfam" id="PF01471">
    <property type="entry name" value="PG_binding_1"/>
    <property type="match status" value="1"/>
</dbReference>
<feature type="domain" description="Peptidoglycan binding-like" evidence="1">
    <location>
        <begin position="239"/>
        <end position="294"/>
    </location>
</feature>
<evidence type="ECO:0000259" key="2">
    <source>
        <dbReference type="Pfam" id="PF01551"/>
    </source>
</evidence>
<dbReference type="InterPro" id="IPR016047">
    <property type="entry name" value="M23ase_b-sheet_dom"/>
</dbReference>
<dbReference type="CDD" id="cd12797">
    <property type="entry name" value="M23_peptidase"/>
    <property type="match status" value="1"/>
</dbReference>
<dbReference type="SUPFAM" id="SSF51261">
    <property type="entry name" value="Duplicated hybrid motif"/>
    <property type="match status" value="1"/>
</dbReference>
<organism evidence="3 4">
    <name type="scientific">Microbacterium trichothecenolyticum</name>
    <name type="common">Aureobacterium trichothecenolyticum</name>
    <dbReference type="NCBI Taxonomy" id="69370"/>
    <lineage>
        <taxon>Bacteria</taxon>
        <taxon>Bacillati</taxon>
        <taxon>Actinomycetota</taxon>
        <taxon>Actinomycetes</taxon>
        <taxon>Micrococcales</taxon>
        <taxon>Microbacteriaceae</taxon>
        <taxon>Microbacterium</taxon>
    </lineage>
</organism>
<dbReference type="PANTHER" id="PTHR21666:SF270">
    <property type="entry name" value="MUREIN HYDROLASE ACTIVATOR ENVC"/>
    <property type="match status" value="1"/>
</dbReference>
<dbReference type="PATRIC" id="fig|69370.6.peg.4171"/>
<evidence type="ECO:0000313" key="3">
    <source>
        <dbReference type="EMBL" id="KJL39901.1"/>
    </source>
</evidence>
<dbReference type="OrthoDB" id="5074050at2"/>
<dbReference type="InterPro" id="IPR002477">
    <property type="entry name" value="Peptidoglycan-bd-like"/>
</dbReference>
<accession>A0A0M2H0J7</accession>
<dbReference type="Gene3D" id="1.10.101.10">
    <property type="entry name" value="PGBD-like superfamily/PGBD"/>
    <property type="match status" value="1"/>
</dbReference>
<dbReference type="PANTHER" id="PTHR21666">
    <property type="entry name" value="PEPTIDASE-RELATED"/>
    <property type="match status" value="1"/>
</dbReference>
<keyword evidence="3" id="KW-0378">Hydrolase</keyword>
<dbReference type="AlphaFoldDB" id="A0A0M2H0J7"/>
<dbReference type="EC" id="3.4.24.75" evidence="3"/>
<dbReference type="InterPro" id="IPR050570">
    <property type="entry name" value="Cell_wall_metabolism_enzyme"/>
</dbReference>
<dbReference type="RefSeq" id="WP_045302828.1">
    <property type="nucleotide sequence ID" value="NZ_JYJA01000041.1"/>
</dbReference>
<keyword evidence="4" id="KW-1185">Reference proteome</keyword>
<dbReference type="GO" id="GO:0004222">
    <property type="term" value="F:metalloendopeptidase activity"/>
    <property type="evidence" value="ECO:0007669"/>
    <property type="project" value="TreeGrafter"/>
</dbReference>
<dbReference type="SUPFAM" id="SSF47090">
    <property type="entry name" value="PGBD-like"/>
    <property type="match status" value="1"/>
</dbReference>
<dbReference type="InterPro" id="IPR011055">
    <property type="entry name" value="Dup_hybrid_motif"/>
</dbReference>
<dbReference type="Gene3D" id="2.70.70.10">
    <property type="entry name" value="Glucose Permease (Domain IIA)"/>
    <property type="match status" value="1"/>
</dbReference>
<comment type="caution">
    <text evidence="3">The sequence shown here is derived from an EMBL/GenBank/DDBJ whole genome shotgun (WGS) entry which is preliminary data.</text>
</comment>
<protein>
    <submittedName>
        <fullName evidence="3">Glycyl-glycine endopeptidase ALE-1</fullName>
        <ecNumber evidence="3">3.4.24.75</ecNumber>
    </submittedName>
</protein>
<proteinExistence type="predicted"/>
<evidence type="ECO:0000259" key="1">
    <source>
        <dbReference type="Pfam" id="PF01471"/>
    </source>
</evidence>
<feature type="domain" description="M23ase beta-sheet core" evidence="2">
    <location>
        <begin position="24"/>
        <end position="122"/>
    </location>
</feature>
<dbReference type="InterPro" id="IPR036366">
    <property type="entry name" value="PGBDSf"/>
</dbReference>
<reference evidence="3 4" key="1">
    <citation type="submission" date="2015-02" db="EMBL/GenBank/DDBJ databases">
        <title>Draft genome sequences of ten Microbacterium spp. with emphasis on heavy metal contaminated environments.</title>
        <authorList>
            <person name="Corretto E."/>
        </authorList>
    </citation>
    <scope>NUCLEOTIDE SEQUENCE [LARGE SCALE GENOMIC DNA]</scope>
    <source>
        <strain evidence="3 4">DSM 8608</strain>
    </source>
</reference>
<sequence length="308" mass="32594">MLPLPFAASTIGGRFGDPRPNGRKHLGLDFGVPRGSDIRASGTGFVRRKGKSSLGGNFCTVAYSNGLDLVYYHSDVTFPIAVNARVEEGTFLGDVGSLGADSTGPHLHLEAYWFPSGTAVDPLGVLGGRTVGQALPSTAGEAFPARKLYGAGWVLFLQDLLIAFGHAPGRDGEDGAKTQASVAHEQTAAKANGYGTIKVDGIGGQETLVYLLWAFLRFRAKPENVAGQPARMRYGKPWVALIQRLLNELGHGLTVDGEDGAKTQAAVRHEQTASRGNGYPALGVDGVAGFETAKYLVWAIVKFALPWS</sequence>
<dbReference type="Proteomes" id="UP000034098">
    <property type="component" value="Unassembled WGS sequence"/>
</dbReference>
<dbReference type="InterPro" id="IPR036365">
    <property type="entry name" value="PGBD-like_sf"/>
</dbReference>
<evidence type="ECO:0000313" key="4">
    <source>
        <dbReference type="Proteomes" id="UP000034098"/>
    </source>
</evidence>